<comment type="caution">
    <text evidence="3">The sequence shown here is derived from an EMBL/GenBank/DDBJ whole genome shotgun (WGS) entry which is preliminary data.</text>
</comment>
<feature type="transmembrane region" description="Helical" evidence="2">
    <location>
        <begin position="13"/>
        <end position="30"/>
    </location>
</feature>
<protein>
    <submittedName>
        <fullName evidence="3">Uncharacterized protein</fullName>
    </submittedName>
</protein>
<keyword evidence="2" id="KW-0472">Membrane</keyword>
<dbReference type="Proteomes" id="UP000190229">
    <property type="component" value="Unassembled WGS sequence"/>
</dbReference>
<gene>
    <name evidence="3" type="ORF">B2M26_08460</name>
</gene>
<keyword evidence="2" id="KW-1133">Transmembrane helix</keyword>
<keyword evidence="4" id="KW-1185">Reference proteome</keyword>
<reference evidence="3 4" key="1">
    <citation type="submission" date="2017-02" db="EMBL/GenBank/DDBJ databases">
        <title>Draft genome of Acidibacillus ferrooxidans Huett2.</title>
        <authorList>
            <person name="Schopf S."/>
        </authorList>
    </citation>
    <scope>NUCLEOTIDE SEQUENCE [LARGE SCALE GENOMIC DNA]</scope>
    <source>
        <strain evidence="3 4">Huett2</strain>
    </source>
</reference>
<feature type="compositionally biased region" description="Polar residues" evidence="1">
    <location>
        <begin position="43"/>
        <end position="54"/>
    </location>
</feature>
<organism evidence="3 4">
    <name type="scientific">Ferroacidibacillus organovorans</name>
    <dbReference type="NCBI Taxonomy" id="1765683"/>
    <lineage>
        <taxon>Bacteria</taxon>
        <taxon>Bacillati</taxon>
        <taxon>Bacillota</taxon>
        <taxon>Bacilli</taxon>
        <taxon>Bacillales</taxon>
        <taxon>Alicyclobacillaceae</taxon>
        <taxon>Ferroacidibacillus</taxon>
    </lineage>
</organism>
<evidence type="ECO:0000256" key="2">
    <source>
        <dbReference type="SAM" id="Phobius"/>
    </source>
</evidence>
<dbReference type="EMBL" id="MWPS01000022">
    <property type="protein sequence ID" value="OPG16069.1"/>
    <property type="molecule type" value="Genomic_DNA"/>
</dbReference>
<dbReference type="AlphaFoldDB" id="A0A1V4ET20"/>
<name>A0A1V4ET20_9BACL</name>
<evidence type="ECO:0000313" key="4">
    <source>
        <dbReference type="Proteomes" id="UP000190229"/>
    </source>
</evidence>
<evidence type="ECO:0000313" key="3">
    <source>
        <dbReference type="EMBL" id="OPG16069.1"/>
    </source>
</evidence>
<accession>A0A1V4ET20</accession>
<sequence>MNILLQILVTSDIPMIGLIFLLCGLITYFVDYRPSKKSEKETSPQNQHPSNDSNEPYFKTASPSAGRHPSRTTPRPKPSKYELRFMKFASLFYVIGGFLLIAFIQIMSAIT</sequence>
<feature type="region of interest" description="Disordered" evidence="1">
    <location>
        <begin position="37"/>
        <end position="78"/>
    </location>
</feature>
<keyword evidence="2" id="KW-0812">Transmembrane</keyword>
<evidence type="ECO:0000256" key="1">
    <source>
        <dbReference type="SAM" id="MobiDB-lite"/>
    </source>
</evidence>
<proteinExistence type="predicted"/>
<feature type="transmembrane region" description="Helical" evidence="2">
    <location>
        <begin position="85"/>
        <end position="110"/>
    </location>
</feature>